<proteinExistence type="predicted"/>
<dbReference type="AlphaFoldDB" id="A0A2P2NY38"/>
<name>A0A2P2NY38_RHIMU</name>
<organism evidence="1">
    <name type="scientific">Rhizophora mucronata</name>
    <name type="common">Asiatic mangrove</name>
    <dbReference type="NCBI Taxonomy" id="61149"/>
    <lineage>
        <taxon>Eukaryota</taxon>
        <taxon>Viridiplantae</taxon>
        <taxon>Streptophyta</taxon>
        <taxon>Embryophyta</taxon>
        <taxon>Tracheophyta</taxon>
        <taxon>Spermatophyta</taxon>
        <taxon>Magnoliopsida</taxon>
        <taxon>eudicotyledons</taxon>
        <taxon>Gunneridae</taxon>
        <taxon>Pentapetalae</taxon>
        <taxon>rosids</taxon>
        <taxon>fabids</taxon>
        <taxon>Malpighiales</taxon>
        <taxon>Rhizophoraceae</taxon>
        <taxon>Rhizophora</taxon>
    </lineage>
</organism>
<evidence type="ECO:0000313" key="1">
    <source>
        <dbReference type="EMBL" id="MBX47395.1"/>
    </source>
</evidence>
<dbReference type="EMBL" id="GGEC01066911">
    <property type="protein sequence ID" value="MBX47395.1"/>
    <property type="molecule type" value="Transcribed_RNA"/>
</dbReference>
<accession>A0A2P2NY38</accession>
<reference evidence="1" key="1">
    <citation type="submission" date="2018-02" db="EMBL/GenBank/DDBJ databases">
        <title>Rhizophora mucronata_Transcriptome.</title>
        <authorList>
            <person name="Meera S.P."/>
            <person name="Sreeshan A."/>
            <person name="Augustine A."/>
        </authorList>
    </citation>
    <scope>NUCLEOTIDE SEQUENCE</scope>
    <source>
        <tissue evidence="1">Leaf</tissue>
    </source>
</reference>
<protein>
    <submittedName>
        <fullName evidence="1">Uncharacterized protein</fullName>
    </submittedName>
</protein>
<sequence>MLQQATFEVKVGFYIRLLT</sequence>